<gene>
    <name evidence="1" type="ORF">B0T21DRAFT_407780</name>
</gene>
<proteinExistence type="predicted"/>
<evidence type="ECO:0000313" key="1">
    <source>
        <dbReference type="EMBL" id="KAK0744699.1"/>
    </source>
</evidence>
<organism evidence="1 2">
    <name type="scientific">Apiosordaria backusii</name>
    <dbReference type="NCBI Taxonomy" id="314023"/>
    <lineage>
        <taxon>Eukaryota</taxon>
        <taxon>Fungi</taxon>
        <taxon>Dikarya</taxon>
        <taxon>Ascomycota</taxon>
        <taxon>Pezizomycotina</taxon>
        <taxon>Sordariomycetes</taxon>
        <taxon>Sordariomycetidae</taxon>
        <taxon>Sordariales</taxon>
        <taxon>Lasiosphaeriaceae</taxon>
        <taxon>Apiosordaria</taxon>
    </lineage>
</organism>
<comment type="caution">
    <text evidence="1">The sequence shown here is derived from an EMBL/GenBank/DDBJ whole genome shotgun (WGS) entry which is preliminary data.</text>
</comment>
<dbReference type="EMBL" id="JAUKTV010000002">
    <property type="protein sequence ID" value="KAK0744699.1"/>
    <property type="molecule type" value="Genomic_DNA"/>
</dbReference>
<evidence type="ECO:0000313" key="2">
    <source>
        <dbReference type="Proteomes" id="UP001172159"/>
    </source>
</evidence>
<reference evidence="1" key="1">
    <citation type="submission" date="2023-06" db="EMBL/GenBank/DDBJ databases">
        <title>Genome-scale phylogeny and comparative genomics of the fungal order Sordariales.</title>
        <authorList>
            <consortium name="Lawrence Berkeley National Laboratory"/>
            <person name="Hensen N."/>
            <person name="Bonometti L."/>
            <person name="Westerberg I."/>
            <person name="Brannstrom I.O."/>
            <person name="Guillou S."/>
            <person name="Cros-Aarteil S."/>
            <person name="Calhoun S."/>
            <person name="Haridas S."/>
            <person name="Kuo A."/>
            <person name="Mondo S."/>
            <person name="Pangilinan J."/>
            <person name="Riley R."/>
            <person name="Labutti K."/>
            <person name="Andreopoulos B."/>
            <person name="Lipzen A."/>
            <person name="Chen C."/>
            <person name="Yanf M."/>
            <person name="Daum C."/>
            <person name="Ng V."/>
            <person name="Clum A."/>
            <person name="Steindorff A."/>
            <person name="Ohm R."/>
            <person name="Martin F."/>
            <person name="Silar P."/>
            <person name="Natvig D."/>
            <person name="Lalanne C."/>
            <person name="Gautier V."/>
            <person name="Ament-Velasquez S.L."/>
            <person name="Kruys A."/>
            <person name="Hutchinson M.I."/>
            <person name="Powell A.J."/>
            <person name="Barry K."/>
            <person name="Miller A.N."/>
            <person name="Grigoriev I.V."/>
            <person name="Debuchy R."/>
            <person name="Gladieux P."/>
            <person name="Thoren M.H."/>
            <person name="Johannesson H."/>
        </authorList>
    </citation>
    <scope>NUCLEOTIDE SEQUENCE</scope>
    <source>
        <strain evidence="1">CBS 540.89</strain>
    </source>
</reference>
<accession>A0AA40ESI0</accession>
<sequence>MPSQTRFNGFCDAMVEYHIDQKARKMAEVEDLNKKFADYKRRMDWRHKYRLKSLLFEEMVRKAEREAKCHKQEVKKWLGLRG</sequence>
<protein>
    <submittedName>
        <fullName evidence="1">Uncharacterized protein</fullName>
    </submittedName>
</protein>
<name>A0AA40ESI0_9PEZI</name>
<dbReference type="Proteomes" id="UP001172159">
    <property type="component" value="Unassembled WGS sequence"/>
</dbReference>
<keyword evidence="2" id="KW-1185">Reference proteome</keyword>
<dbReference type="AlphaFoldDB" id="A0AA40ESI0"/>